<dbReference type="PROSITE" id="PS01044">
    <property type="entry name" value="SQUALEN_PHYTOEN_SYN_1"/>
    <property type="match status" value="1"/>
</dbReference>
<dbReference type="AlphaFoldDB" id="A0A1S3H1Z3"/>
<evidence type="ECO:0000313" key="11">
    <source>
        <dbReference type="Proteomes" id="UP000085678"/>
    </source>
</evidence>
<dbReference type="OMA" id="GEACQLM"/>
<dbReference type="InterPro" id="IPR044844">
    <property type="entry name" value="Trans_IPPS_euk-type"/>
</dbReference>
<dbReference type="EC" id="2.5.1.21" evidence="3 10"/>
<dbReference type="PANTHER" id="PTHR11626">
    <property type="entry name" value="FARNESYL-DIPHOSPHATE FARNESYLTRANSFERASE"/>
    <property type="match status" value="1"/>
</dbReference>
<evidence type="ECO:0000256" key="10">
    <source>
        <dbReference type="RuleBase" id="RU368088"/>
    </source>
</evidence>
<comment type="catalytic activity">
    <reaction evidence="8 10">
        <text>presqualene diphosphate + NADH + H(+) = squalene + diphosphate + NAD(+)</text>
        <dbReference type="Rhea" id="RHEA:22228"/>
        <dbReference type="ChEBI" id="CHEBI:15378"/>
        <dbReference type="ChEBI" id="CHEBI:15440"/>
        <dbReference type="ChEBI" id="CHEBI:33019"/>
        <dbReference type="ChEBI" id="CHEBI:57310"/>
        <dbReference type="ChEBI" id="CHEBI:57540"/>
        <dbReference type="ChEBI" id="CHEBI:57945"/>
    </reaction>
    <physiologicalReaction direction="left-to-right" evidence="8 10">
        <dbReference type="Rhea" id="RHEA:22229"/>
    </physiologicalReaction>
</comment>
<dbReference type="CDD" id="cd00683">
    <property type="entry name" value="Trans_IPPS_HH"/>
    <property type="match status" value="1"/>
</dbReference>
<evidence type="ECO:0000256" key="1">
    <source>
        <dbReference type="ARBA" id="ARBA00001946"/>
    </source>
</evidence>
<comment type="catalytic activity">
    <reaction evidence="7 10">
        <text>presqualene diphosphate + NADPH + H(+) = squalene + diphosphate + NADP(+)</text>
        <dbReference type="Rhea" id="RHEA:22232"/>
        <dbReference type="ChEBI" id="CHEBI:15378"/>
        <dbReference type="ChEBI" id="CHEBI:15440"/>
        <dbReference type="ChEBI" id="CHEBI:33019"/>
        <dbReference type="ChEBI" id="CHEBI:57310"/>
        <dbReference type="ChEBI" id="CHEBI:57783"/>
        <dbReference type="ChEBI" id="CHEBI:58349"/>
    </reaction>
    <physiologicalReaction direction="left-to-right" evidence="7 10">
        <dbReference type="Rhea" id="RHEA:22233"/>
    </physiologicalReaction>
</comment>
<dbReference type="GO" id="GO:0051996">
    <property type="term" value="F:squalene synthase [NAD(P)H] activity"/>
    <property type="evidence" value="ECO:0007669"/>
    <property type="project" value="UniProtKB-UniRule"/>
</dbReference>
<protein>
    <recommendedName>
        <fullName evidence="4 10">Squalene synthase</fullName>
        <shortName evidence="10">SQS</shortName>
        <shortName evidence="10">SS</shortName>
        <ecNumber evidence="3 10">2.5.1.21</ecNumber>
    </recommendedName>
</protein>
<organism evidence="11 12">
    <name type="scientific">Lingula anatina</name>
    <name type="common">Brachiopod</name>
    <name type="synonym">Lingula unguis</name>
    <dbReference type="NCBI Taxonomy" id="7574"/>
    <lineage>
        <taxon>Eukaryota</taxon>
        <taxon>Metazoa</taxon>
        <taxon>Spiralia</taxon>
        <taxon>Lophotrochozoa</taxon>
        <taxon>Brachiopoda</taxon>
        <taxon>Linguliformea</taxon>
        <taxon>Lingulata</taxon>
        <taxon>Lingulida</taxon>
        <taxon>Linguloidea</taxon>
        <taxon>Lingulidae</taxon>
        <taxon>Lingula</taxon>
    </lineage>
</organism>
<dbReference type="GO" id="GO:0055056">
    <property type="term" value="F:D-glucose transmembrane transporter activity"/>
    <property type="evidence" value="ECO:0007669"/>
    <property type="project" value="UniProtKB-UniRule"/>
</dbReference>
<comment type="function">
    <text evidence="6">Catalyzes the condensation of 2 farnesyl pyrophosphate (FPP) moieties to form squalene. Proceeds in two distinct steps. In the first half-reaction, two molecules of FPP react to form the stable presqualene diphosphate intermediate (PSQPP), with concomitant release of a proton and a molecule of inorganic diphosphate. In the second half-reaction, PSQPP undergoes heterolysis, isomerization, and reduction with NADPH or NADH to form squalene. It is the first committed enzyme of the sterol biosynthesis pathway.</text>
</comment>
<evidence type="ECO:0000256" key="6">
    <source>
        <dbReference type="ARBA" id="ARBA00045166"/>
    </source>
</evidence>
<dbReference type="InterPro" id="IPR019845">
    <property type="entry name" value="Squalene/phytoene_synthase_CS"/>
</dbReference>
<dbReference type="NCBIfam" id="TIGR01559">
    <property type="entry name" value="squal_synth"/>
    <property type="match status" value="1"/>
</dbReference>
<comment type="catalytic activity">
    <reaction evidence="9 10">
        <text>2 (2E,6E)-farnesyl diphosphate = presqualene diphosphate + diphosphate</text>
        <dbReference type="Rhea" id="RHEA:22672"/>
        <dbReference type="ChEBI" id="CHEBI:33019"/>
        <dbReference type="ChEBI" id="CHEBI:57310"/>
        <dbReference type="ChEBI" id="CHEBI:175763"/>
    </reaction>
    <physiologicalReaction direction="left-to-right" evidence="9 10">
        <dbReference type="Rhea" id="RHEA:22673"/>
    </physiologicalReaction>
</comment>
<dbReference type="PANTHER" id="PTHR11626:SF2">
    <property type="entry name" value="SQUALENE SYNTHASE"/>
    <property type="match status" value="1"/>
</dbReference>
<dbReference type="Proteomes" id="UP000085678">
    <property type="component" value="Unplaced"/>
</dbReference>
<comment type="catalytic activity">
    <reaction evidence="10">
        <text>2 (2E,6E)-farnesyl diphosphate + NADH + H(+) = squalene + 2 diphosphate + NAD(+)</text>
        <dbReference type="Rhea" id="RHEA:32299"/>
        <dbReference type="ChEBI" id="CHEBI:15378"/>
        <dbReference type="ChEBI" id="CHEBI:15440"/>
        <dbReference type="ChEBI" id="CHEBI:33019"/>
        <dbReference type="ChEBI" id="CHEBI:57540"/>
        <dbReference type="ChEBI" id="CHEBI:57945"/>
        <dbReference type="ChEBI" id="CHEBI:175763"/>
        <dbReference type="EC" id="2.5.1.21"/>
    </reaction>
</comment>
<dbReference type="OrthoDB" id="431150at2759"/>
<dbReference type="GeneID" id="106150730"/>
<dbReference type="Pfam" id="PF00494">
    <property type="entry name" value="SQS_PSY"/>
    <property type="match status" value="1"/>
</dbReference>
<dbReference type="InParanoid" id="A0A1S3H1Z3"/>
<dbReference type="GO" id="GO:0006695">
    <property type="term" value="P:cholesterol biosynthetic process"/>
    <property type="evidence" value="ECO:0007669"/>
    <property type="project" value="TreeGrafter"/>
</dbReference>
<dbReference type="FunFam" id="1.10.600.10:FF:000023">
    <property type="entry name" value="Squalene synthase"/>
    <property type="match status" value="1"/>
</dbReference>
<dbReference type="SUPFAM" id="SSF48576">
    <property type="entry name" value="Terpenoid synthases"/>
    <property type="match status" value="1"/>
</dbReference>
<comment type="cofactor">
    <cofactor evidence="1 10">
        <name>Mg(2+)</name>
        <dbReference type="ChEBI" id="CHEBI:18420"/>
    </cofactor>
</comment>
<dbReference type="GO" id="GO:0045338">
    <property type="term" value="P:farnesyl diphosphate metabolic process"/>
    <property type="evidence" value="ECO:0007669"/>
    <property type="project" value="InterPro"/>
</dbReference>
<evidence type="ECO:0000256" key="3">
    <source>
        <dbReference type="ARBA" id="ARBA00012373"/>
    </source>
</evidence>
<dbReference type="UniPathway" id="UPA00767">
    <property type="reaction ID" value="UER00751"/>
</dbReference>
<dbReference type="PROSITE" id="PS01045">
    <property type="entry name" value="SQUALEN_PHYTOEN_SYN_2"/>
    <property type="match status" value="1"/>
</dbReference>
<dbReference type="InterPro" id="IPR006449">
    <property type="entry name" value="Squal_synth-like"/>
</dbReference>
<reference evidence="12" key="1">
    <citation type="submission" date="2025-08" db="UniProtKB">
        <authorList>
            <consortium name="RefSeq"/>
        </authorList>
    </citation>
    <scope>IDENTIFICATION</scope>
    <source>
        <tissue evidence="12">Gonads</tissue>
    </source>
</reference>
<dbReference type="SFLD" id="SFLDS00005">
    <property type="entry name" value="Isoprenoid_Synthase_Type_I"/>
    <property type="match status" value="1"/>
</dbReference>
<evidence type="ECO:0000313" key="12">
    <source>
        <dbReference type="RefSeq" id="XP_013379159.1"/>
    </source>
</evidence>
<dbReference type="InterPro" id="IPR008949">
    <property type="entry name" value="Isoprenoid_synthase_dom_sf"/>
</dbReference>
<evidence type="ECO:0000256" key="8">
    <source>
        <dbReference type="ARBA" id="ARBA00047541"/>
    </source>
</evidence>
<evidence type="ECO:0000256" key="7">
    <source>
        <dbReference type="ARBA" id="ARBA00047468"/>
    </source>
</evidence>
<dbReference type="SFLD" id="SFLDG01018">
    <property type="entry name" value="Squalene/Phytoene_Synthase_Lik"/>
    <property type="match status" value="1"/>
</dbReference>
<accession>A0A1S3H1Z3</accession>
<name>A0A1S3H1Z3_LINAN</name>
<comment type="similarity">
    <text evidence="2 10">Belongs to the phytoene/squalene synthase family.</text>
</comment>
<comment type="pathway">
    <text evidence="10">Terpene metabolism; lanosterol biosynthesis; lanosterol from farnesyl diphosphate: step 1/3.</text>
</comment>
<sequence length="416" mass="47724">MDLVKSIRYPEEVYALLKYKFGGCQAVISKNDLKNESPQLRKCYEYLNKTSRSFAAVIQALDRELRHAVCIFYLVLRALDTVEDDMTIPLEVKVPLLRSFYTKLQEPDWCFMDSKEKDKIVLEDFSTISHEFRKLAPLYQEVISDICCKMGDGMTVFLEGHVDSKKQWDEYCHYVAGLVGIGLSRLFSASGLEDSIVGQDTRLANSMGLFLQKTNIIRDYLEDIEQGREFWPKEVWSKYANKLSDFADPANRRAALSCLNDLVTNALHHVPDVLLYMSRIKNQSVFNFCAIPQVMAIGTLERCYNNPGVFTGVVKIRKGEAVRMMMYATSLEGVKAIMYHFTAQILHSIPSTDPSQNITRRCCHQVLERSCTDKDYTSSGQFFPLYVSCSMMLAAIMWQYWTSVENIYHGYFGMES</sequence>
<dbReference type="InterPro" id="IPR033904">
    <property type="entry name" value="Trans_IPPS_HH"/>
</dbReference>
<dbReference type="RefSeq" id="XP_013379159.1">
    <property type="nucleotide sequence ID" value="XM_013523705.2"/>
</dbReference>
<evidence type="ECO:0000256" key="4">
    <source>
        <dbReference type="ARBA" id="ARBA00015135"/>
    </source>
</evidence>
<dbReference type="KEGG" id="lak:106150730"/>
<proteinExistence type="inferred from homology"/>
<dbReference type="GO" id="GO:0005789">
    <property type="term" value="C:endoplasmic reticulum membrane"/>
    <property type="evidence" value="ECO:0007669"/>
    <property type="project" value="TreeGrafter"/>
</dbReference>
<evidence type="ECO:0000256" key="9">
    <source>
        <dbReference type="ARBA" id="ARBA00048315"/>
    </source>
</evidence>
<dbReference type="Gene3D" id="1.10.600.10">
    <property type="entry name" value="Farnesyl Diphosphate Synthase"/>
    <property type="match status" value="1"/>
</dbReference>
<gene>
    <name evidence="12" type="primary">LOC106150730</name>
</gene>
<comment type="catalytic activity">
    <reaction evidence="10">
        <text>2 (2E,6E)-farnesyl diphosphate + NADPH + H(+) = squalene + 2 diphosphate + NADP(+)</text>
        <dbReference type="Rhea" id="RHEA:32295"/>
        <dbReference type="ChEBI" id="CHEBI:15378"/>
        <dbReference type="ChEBI" id="CHEBI:15440"/>
        <dbReference type="ChEBI" id="CHEBI:33019"/>
        <dbReference type="ChEBI" id="CHEBI:57783"/>
        <dbReference type="ChEBI" id="CHEBI:58349"/>
        <dbReference type="ChEBI" id="CHEBI:175763"/>
        <dbReference type="EC" id="2.5.1.21"/>
    </reaction>
</comment>
<evidence type="ECO:0000256" key="5">
    <source>
        <dbReference type="ARBA" id="ARBA00022679"/>
    </source>
</evidence>
<keyword evidence="5 10" id="KW-0808">Transferase</keyword>
<evidence type="ECO:0000256" key="2">
    <source>
        <dbReference type="ARBA" id="ARBA00006251"/>
    </source>
</evidence>
<dbReference type="InterPro" id="IPR002060">
    <property type="entry name" value="Squ/phyt_synthse"/>
</dbReference>
<keyword evidence="11" id="KW-1185">Reference proteome</keyword>
<dbReference type="STRING" id="7574.A0A1S3H1Z3"/>